<keyword evidence="8" id="KW-1185">Reference proteome</keyword>
<evidence type="ECO:0000256" key="1">
    <source>
        <dbReference type="ARBA" id="ARBA00004613"/>
    </source>
</evidence>
<dbReference type="PANTHER" id="PTHR23303">
    <property type="entry name" value="CARBOXYPEPTIDASE REGULATORY REGION-CONTAINING"/>
    <property type="match status" value="1"/>
</dbReference>
<keyword evidence="3 5" id="KW-0732">Signal</keyword>
<comment type="caution">
    <text evidence="7">The sequence shown here is derived from an EMBL/GenBank/DDBJ whole genome shotgun (WGS) entry which is preliminary data.</text>
</comment>
<comment type="subcellular location">
    <subcellularLocation>
        <location evidence="1">Secreted</location>
    </subcellularLocation>
</comment>
<accession>A0A8J3IKU5</accession>
<gene>
    <name evidence="7" type="ORF">KSF_026430</name>
</gene>
<feature type="domain" description="SD-repeat containing protein B" evidence="6">
    <location>
        <begin position="52"/>
        <end position="144"/>
    </location>
</feature>
<feature type="compositionally biased region" description="Low complexity" evidence="4">
    <location>
        <begin position="244"/>
        <end position="258"/>
    </location>
</feature>
<evidence type="ECO:0000313" key="7">
    <source>
        <dbReference type="EMBL" id="GHO92595.1"/>
    </source>
</evidence>
<evidence type="ECO:0000313" key="8">
    <source>
        <dbReference type="Proteomes" id="UP000597444"/>
    </source>
</evidence>
<reference evidence="7" key="1">
    <citation type="submission" date="2020-10" db="EMBL/GenBank/DDBJ databases">
        <title>Taxonomic study of unclassified bacteria belonging to the class Ktedonobacteria.</title>
        <authorList>
            <person name="Yabe S."/>
            <person name="Wang C.M."/>
            <person name="Zheng Y."/>
            <person name="Sakai Y."/>
            <person name="Cavaletti L."/>
            <person name="Monciardini P."/>
            <person name="Donadio S."/>
        </authorList>
    </citation>
    <scope>NUCLEOTIDE SEQUENCE</scope>
    <source>
        <strain evidence="7">ID150040</strain>
    </source>
</reference>
<feature type="region of interest" description="Disordered" evidence="4">
    <location>
        <begin position="196"/>
        <end position="273"/>
    </location>
</feature>
<organism evidence="7 8">
    <name type="scientific">Reticulibacter mediterranei</name>
    <dbReference type="NCBI Taxonomy" id="2778369"/>
    <lineage>
        <taxon>Bacteria</taxon>
        <taxon>Bacillati</taxon>
        <taxon>Chloroflexota</taxon>
        <taxon>Ktedonobacteria</taxon>
        <taxon>Ktedonobacterales</taxon>
        <taxon>Reticulibacteraceae</taxon>
        <taxon>Reticulibacter</taxon>
    </lineage>
</organism>
<dbReference type="AlphaFoldDB" id="A0A8J3IKU5"/>
<dbReference type="SUPFAM" id="SSF117074">
    <property type="entry name" value="Hypothetical protein PA1324"/>
    <property type="match status" value="1"/>
</dbReference>
<dbReference type="EMBL" id="BNJK01000001">
    <property type="protein sequence ID" value="GHO92595.1"/>
    <property type="molecule type" value="Genomic_DNA"/>
</dbReference>
<keyword evidence="2" id="KW-0964">Secreted</keyword>
<evidence type="ECO:0000259" key="6">
    <source>
        <dbReference type="Pfam" id="PF17210"/>
    </source>
</evidence>
<feature type="compositionally biased region" description="Basic and acidic residues" evidence="4">
    <location>
        <begin position="196"/>
        <end position="208"/>
    </location>
</feature>
<dbReference type="Gene3D" id="2.60.40.10">
    <property type="entry name" value="Immunoglobulins"/>
    <property type="match status" value="1"/>
</dbReference>
<dbReference type="InterPro" id="IPR013783">
    <property type="entry name" value="Ig-like_fold"/>
</dbReference>
<feature type="compositionally biased region" description="Low complexity" evidence="4">
    <location>
        <begin position="217"/>
        <end position="232"/>
    </location>
</feature>
<dbReference type="Pfam" id="PF17210">
    <property type="entry name" value="SdrD_B"/>
    <property type="match status" value="1"/>
</dbReference>
<proteinExistence type="predicted"/>
<name>A0A8J3IKU5_9CHLR</name>
<dbReference type="Proteomes" id="UP000597444">
    <property type="component" value="Unassembled WGS sequence"/>
</dbReference>
<evidence type="ECO:0000256" key="3">
    <source>
        <dbReference type="ARBA" id="ARBA00022729"/>
    </source>
</evidence>
<dbReference type="RefSeq" id="WP_220203418.1">
    <property type="nucleotide sequence ID" value="NZ_BNJK01000001.1"/>
</dbReference>
<evidence type="ECO:0000256" key="2">
    <source>
        <dbReference type="ARBA" id="ARBA00022525"/>
    </source>
</evidence>
<evidence type="ECO:0000256" key="5">
    <source>
        <dbReference type="SAM" id="SignalP"/>
    </source>
</evidence>
<dbReference type="GO" id="GO:0005576">
    <property type="term" value="C:extracellular region"/>
    <property type="evidence" value="ECO:0007669"/>
    <property type="project" value="UniProtKB-SubCell"/>
</dbReference>
<dbReference type="InterPro" id="IPR033764">
    <property type="entry name" value="Sdr_B"/>
</dbReference>
<sequence>MKKPVNRWSTRLLKKPLLCFSFALLLCMLAYVCQSVDGSQTRSSFAASTPVEIGNRVWQDTNLNGLQDSGERGIRNVTVHLYGSDGKLEGTEITDANGYYSFTVSPDSSYQIRLDNPQDYAVGGPLHGNQLTVANSDCEHARDSRAVLPNASQTIAVKNYPQVNVDHLTPGQSNDNFNIGFVQGMDKSLEQKSKWVDRCPPDYSDKPEPTVGAHPIPTATSTSTAASTPTPTVGAQKPTPTPKKPVTLPTRTVPTTFPKLPATGSNPYGAVLP</sequence>
<dbReference type="InterPro" id="IPR051417">
    <property type="entry name" value="SDr/BOS_complex"/>
</dbReference>
<feature type="signal peptide" evidence="5">
    <location>
        <begin position="1"/>
        <end position="35"/>
    </location>
</feature>
<feature type="chain" id="PRO_5035216069" description="SD-repeat containing protein B domain-containing protein" evidence="5">
    <location>
        <begin position="36"/>
        <end position="273"/>
    </location>
</feature>
<protein>
    <recommendedName>
        <fullName evidence="6">SD-repeat containing protein B domain-containing protein</fullName>
    </recommendedName>
</protein>
<evidence type="ECO:0000256" key="4">
    <source>
        <dbReference type="SAM" id="MobiDB-lite"/>
    </source>
</evidence>